<keyword evidence="10" id="KW-0472">Membrane</keyword>
<dbReference type="GO" id="GO:0016301">
    <property type="term" value="F:kinase activity"/>
    <property type="evidence" value="ECO:0007669"/>
    <property type="project" value="UniProtKB-KW"/>
</dbReference>
<dbReference type="Pfam" id="PF07730">
    <property type="entry name" value="HisKA_3"/>
    <property type="match status" value="1"/>
</dbReference>
<dbReference type="EMBL" id="BAAAPN010000003">
    <property type="protein sequence ID" value="GAA1744797.1"/>
    <property type="molecule type" value="Genomic_DNA"/>
</dbReference>
<evidence type="ECO:0000256" key="3">
    <source>
        <dbReference type="ARBA" id="ARBA00022553"/>
    </source>
</evidence>
<protein>
    <recommendedName>
        <fullName evidence="2">histidine kinase</fullName>
        <ecNumber evidence="2">2.7.13.3</ecNumber>
    </recommendedName>
</protein>
<evidence type="ECO:0000256" key="8">
    <source>
        <dbReference type="ARBA" id="ARBA00023012"/>
    </source>
</evidence>
<evidence type="ECO:0000256" key="10">
    <source>
        <dbReference type="SAM" id="Phobius"/>
    </source>
</evidence>
<keyword evidence="6 12" id="KW-0418">Kinase</keyword>
<comment type="catalytic activity">
    <reaction evidence="1">
        <text>ATP + protein L-histidine = ADP + protein N-phospho-L-histidine.</text>
        <dbReference type="EC" id="2.7.13.3"/>
    </reaction>
</comment>
<evidence type="ECO:0000256" key="7">
    <source>
        <dbReference type="ARBA" id="ARBA00022840"/>
    </source>
</evidence>
<dbReference type="InterPro" id="IPR036890">
    <property type="entry name" value="HATPase_C_sf"/>
</dbReference>
<organism evidence="12 13">
    <name type="scientific">Nostocoides vanveenii</name>
    <dbReference type="NCBI Taxonomy" id="330835"/>
    <lineage>
        <taxon>Bacteria</taxon>
        <taxon>Bacillati</taxon>
        <taxon>Actinomycetota</taxon>
        <taxon>Actinomycetes</taxon>
        <taxon>Micrococcales</taxon>
        <taxon>Intrasporangiaceae</taxon>
        <taxon>Nostocoides</taxon>
    </lineage>
</organism>
<keyword evidence="8" id="KW-0902">Two-component regulatory system</keyword>
<sequence length="437" mass="46401">MTDWLNRWTQTRRPGYPPFWVAPLLASAVLGVGFLSGLLLSARSSGVGLIGLVTFLGVWLAIASTVLLFDRIPALGLAILGGLGMFSLVLGTAPRIETWLAALVLLFGAAAYGRRVTMVLSGLGLIAVPAAVISLRVLARYGPSVVWEHVRTAPTGSTLRLILDQFMHSGAGQSLVTLGGPLVIGWACGLAMRSVVRSRQARARAEVARDEATREAAYAQEVADLRAGQAQLARDVHDVVGHSLAVILAQAQSAQYLGDDEVEKMRETLGHVADSARRSLGDVRGVLAGTRDPRTATPTDGLGSLIGGVRAAGNEVVDRTDGSPRPLPPEIDQVAYRVLQEMLTNALKHGRTGGPVWVRQIWPPDSPHALVLEVHNLIEARPTGPQTAGGGIGLESMRHRLESIGGRLMLVRIPTSEGVMYAATATLPLRAAEVEED</sequence>
<feature type="transmembrane region" description="Helical" evidence="10">
    <location>
        <begin position="20"/>
        <end position="40"/>
    </location>
</feature>
<dbReference type="InterPro" id="IPR011712">
    <property type="entry name" value="Sig_transdc_His_kin_sub3_dim/P"/>
</dbReference>
<evidence type="ECO:0000256" key="1">
    <source>
        <dbReference type="ARBA" id="ARBA00000085"/>
    </source>
</evidence>
<keyword evidence="4" id="KW-0808">Transferase</keyword>
<keyword evidence="5" id="KW-0547">Nucleotide-binding</keyword>
<keyword evidence="13" id="KW-1185">Reference proteome</keyword>
<dbReference type="EC" id="2.7.13.3" evidence="2"/>
<evidence type="ECO:0000256" key="6">
    <source>
        <dbReference type="ARBA" id="ARBA00022777"/>
    </source>
</evidence>
<dbReference type="RefSeq" id="WP_344060792.1">
    <property type="nucleotide sequence ID" value="NZ_BAAAPN010000003.1"/>
</dbReference>
<feature type="transmembrane region" description="Helical" evidence="10">
    <location>
        <begin position="75"/>
        <end position="107"/>
    </location>
</feature>
<keyword evidence="10" id="KW-0812">Transmembrane</keyword>
<feature type="transmembrane region" description="Helical" evidence="10">
    <location>
        <begin position="47"/>
        <end position="69"/>
    </location>
</feature>
<dbReference type="InterPro" id="IPR050482">
    <property type="entry name" value="Sensor_HK_TwoCompSys"/>
</dbReference>
<reference evidence="12 13" key="1">
    <citation type="journal article" date="2019" name="Int. J. Syst. Evol. Microbiol.">
        <title>The Global Catalogue of Microorganisms (GCM) 10K type strain sequencing project: providing services to taxonomists for standard genome sequencing and annotation.</title>
        <authorList>
            <consortium name="The Broad Institute Genomics Platform"/>
            <consortium name="The Broad Institute Genome Sequencing Center for Infectious Disease"/>
            <person name="Wu L."/>
            <person name="Ma J."/>
        </authorList>
    </citation>
    <scope>NUCLEOTIDE SEQUENCE [LARGE SCALE GENOMIC DNA]</scope>
    <source>
        <strain evidence="12 13">JCM 15591</strain>
    </source>
</reference>
<dbReference type="PANTHER" id="PTHR24421">
    <property type="entry name" value="NITRATE/NITRITE SENSOR PROTEIN NARX-RELATED"/>
    <property type="match status" value="1"/>
</dbReference>
<comment type="caution">
    <text evidence="12">The sequence shown here is derived from an EMBL/GenBank/DDBJ whole genome shotgun (WGS) entry which is preliminary data.</text>
</comment>
<keyword evidence="7" id="KW-0067">ATP-binding</keyword>
<feature type="domain" description="Signal transduction histidine kinase subgroup 3 dimerisation and phosphoacceptor" evidence="11">
    <location>
        <begin position="231"/>
        <end position="293"/>
    </location>
</feature>
<keyword evidence="3" id="KW-0597">Phosphoprotein</keyword>
<dbReference type="Gene3D" id="3.30.565.10">
    <property type="entry name" value="Histidine kinase-like ATPase, C-terminal domain"/>
    <property type="match status" value="1"/>
</dbReference>
<evidence type="ECO:0000313" key="13">
    <source>
        <dbReference type="Proteomes" id="UP001501475"/>
    </source>
</evidence>
<proteinExistence type="predicted"/>
<accession>A0ABN2JZN6</accession>
<keyword evidence="10" id="KW-1133">Transmembrane helix</keyword>
<evidence type="ECO:0000256" key="9">
    <source>
        <dbReference type="SAM" id="MobiDB-lite"/>
    </source>
</evidence>
<dbReference type="PANTHER" id="PTHR24421:SF10">
    <property type="entry name" value="NITRATE_NITRITE SENSOR PROTEIN NARQ"/>
    <property type="match status" value="1"/>
</dbReference>
<feature type="transmembrane region" description="Helical" evidence="10">
    <location>
        <begin position="119"/>
        <end position="139"/>
    </location>
</feature>
<feature type="transmembrane region" description="Helical" evidence="10">
    <location>
        <begin position="175"/>
        <end position="196"/>
    </location>
</feature>
<dbReference type="Gene3D" id="1.20.5.1930">
    <property type="match status" value="1"/>
</dbReference>
<name>A0ABN2JZN6_9MICO</name>
<dbReference type="Proteomes" id="UP001501475">
    <property type="component" value="Unassembled WGS sequence"/>
</dbReference>
<feature type="region of interest" description="Disordered" evidence="9">
    <location>
        <begin position="288"/>
        <end position="307"/>
    </location>
</feature>
<evidence type="ECO:0000256" key="4">
    <source>
        <dbReference type="ARBA" id="ARBA00022679"/>
    </source>
</evidence>
<evidence type="ECO:0000313" key="12">
    <source>
        <dbReference type="EMBL" id="GAA1744797.1"/>
    </source>
</evidence>
<dbReference type="SUPFAM" id="SSF55874">
    <property type="entry name" value="ATPase domain of HSP90 chaperone/DNA topoisomerase II/histidine kinase"/>
    <property type="match status" value="1"/>
</dbReference>
<evidence type="ECO:0000256" key="2">
    <source>
        <dbReference type="ARBA" id="ARBA00012438"/>
    </source>
</evidence>
<evidence type="ECO:0000259" key="11">
    <source>
        <dbReference type="Pfam" id="PF07730"/>
    </source>
</evidence>
<evidence type="ECO:0000256" key="5">
    <source>
        <dbReference type="ARBA" id="ARBA00022741"/>
    </source>
</evidence>
<gene>
    <name evidence="12" type="ORF">GCM10009810_01850</name>
</gene>